<dbReference type="InterPro" id="IPR039448">
    <property type="entry name" value="Beta_helix"/>
</dbReference>
<dbReference type="SUPFAM" id="SSF51126">
    <property type="entry name" value="Pectin lyase-like"/>
    <property type="match status" value="1"/>
</dbReference>
<feature type="domain" description="Right handed beta helix" evidence="3">
    <location>
        <begin position="252"/>
        <end position="345"/>
    </location>
</feature>
<keyword evidence="5" id="KW-1185">Reference proteome</keyword>
<gene>
    <name evidence="4" type="ORF">AWW66_28390</name>
</gene>
<dbReference type="Gene3D" id="2.160.20.10">
    <property type="entry name" value="Single-stranded right-handed beta-helix, Pectin lyase-like"/>
    <property type="match status" value="1"/>
</dbReference>
<dbReference type="OrthoDB" id="2487981at2"/>
<evidence type="ECO:0000259" key="2">
    <source>
        <dbReference type="Pfam" id="PF12708"/>
    </source>
</evidence>
<evidence type="ECO:0000259" key="3">
    <source>
        <dbReference type="Pfam" id="PF13229"/>
    </source>
</evidence>
<dbReference type="Proteomes" id="UP000070620">
    <property type="component" value="Unassembled WGS sequence"/>
</dbReference>
<feature type="domain" description="Rhamnogalacturonase A/B/Epimerase-like pectate lyase" evidence="2">
    <location>
        <begin position="26"/>
        <end position="91"/>
    </location>
</feature>
<organism evidence="4 5">
    <name type="scientific">Micromonospora rosaria</name>
    <dbReference type="NCBI Taxonomy" id="47874"/>
    <lineage>
        <taxon>Bacteria</taxon>
        <taxon>Bacillati</taxon>
        <taxon>Actinomycetota</taxon>
        <taxon>Actinomycetes</taxon>
        <taxon>Micromonosporales</taxon>
        <taxon>Micromonosporaceae</taxon>
        <taxon>Micromonospora</taxon>
    </lineage>
</organism>
<dbReference type="AlphaFoldDB" id="A0A136PJV4"/>
<dbReference type="InterPro" id="IPR024535">
    <property type="entry name" value="RHGA/B-epi-like_pectate_lyase"/>
</dbReference>
<dbReference type="RefSeq" id="WP_067372662.1">
    <property type="nucleotide sequence ID" value="NZ_JBIUBN010000002.1"/>
</dbReference>
<feature type="compositionally biased region" description="Basic and acidic residues" evidence="1">
    <location>
        <begin position="550"/>
        <end position="561"/>
    </location>
</feature>
<evidence type="ECO:0000313" key="4">
    <source>
        <dbReference type="EMBL" id="KXK58674.1"/>
    </source>
</evidence>
<evidence type="ECO:0000256" key="1">
    <source>
        <dbReference type="SAM" id="MobiDB-lite"/>
    </source>
</evidence>
<proteinExistence type="predicted"/>
<feature type="region of interest" description="Disordered" evidence="1">
    <location>
        <begin position="538"/>
        <end position="561"/>
    </location>
</feature>
<name>A0A136PJV4_9ACTN</name>
<reference evidence="4 5" key="1">
    <citation type="submission" date="2016-01" db="EMBL/GenBank/DDBJ databases">
        <title>Whole genome sequence and analysis of Micromonospora rosaria DSM 803, which can produce antibacterial substance rosamicin.</title>
        <authorList>
            <person name="Yang H."/>
            <person name="He X."/>
            <person name="Zhu D."/>
        </authorList>
    </citation>
    <scope>NUCLEOTIDE SEQUENCE [LARGE SCALE GENOMIC DNA]</scope>
    <source>
        <strain evidence="4 5">DSM 803</strain>
    </source>
</reference>
<dbReference type="InterPro" id="IPR006626">
    <property type="entry name" value="PbH1"/>
</dbReference>
<dbReference type="Pfam" id="PF13229">
    <property type="entry name" value="Beta_helix"/>
    <property type="match status" value="1"/>
</dbReference>
<dbReference type="InterPro" id="IPR011050">
    <property type="entry name" value="Pectin_lyase_fold/virulence"/>
</dbReference>
<evidence type="ECO:0000313" key="5">
    <source>
        <dbReference type="Proteomes" id="UP000070620"/>
    </source>
</evidence>
<comment type="caution">
    <text evidence="4">The sequence shown here is derived from an EMBL/GenBank/DDBJ whole genome shotgun (WGS) entry which is preliminary data.</text>
</comment>
<sequence>MPFQALPPAVRYHRPAVAGAPLYCDAQEYGLCGDGVTNDQPALAALVDRLGDGYAADGRARVIYCPPGIYSIRDAGTVWRSGVSLVGAGPGATRFLLSNEGNRSDPTPLAFWTTVQHGADRDRHIADCTFADFEIDGSGVAMAEYSYLAKGLGLQYVVRGVFRNLYIHHTAATGLGCDFLQDSLIEGVVVVGCGRLDNGEEMGGAGIGIGIGGWGTVERLTIANCTTVGNGTNGIFLELQKEAWLPPRGYRIVGCHSQGNRFGISDWGADGLIVSACTMTGNLEAGFDISAEGTAGVAGRGGLLTDCVIDGNVRDGVSVGNTPGPYTVRGNRITGNGAYGFHQHNLGHGRGYRGAGAEVVVDSNDFWGNGLDAIRIDRPITDAAVLNNRIRNNGRQCAGAYHGGGESVRYSERSLVDRTADWLPDGHRGKVLRVGGRTAVVAANTGTELTLAPVRPDAFSAWSGDTPLPGSPYELPAAPTTRAGISVNAAVDAATIRGNRIWDSQDVRTQTHGLWITERGSCVGCRVVDNDLAGNAEAATRLDTPPVGGRWERNDTDHDWD</sequence>
<accession>A0A136PJV4</accession>
<dbReference type="Pfam" id="PF12708">
    <property type="entry name" value="Pect-lyase_RHGA_epim"/>
    <property type="match status" value="1"/>
</dbReference>
<evidence type="ECO:0008006" key="6">
    <source>
        <dbReference type="Google" id="ProtNLM"/>
    </source>
</evidence>
<protein>
    <recommendedName>
        <fullName evidence="6">Right handed beta helix domain-containing protein</fullName>
    </recommendedName>
</protein>
<dbReference type="SMART" id="SM00710">
    <property type="entry name" value="PbH1"/>
    <property type="match status" value="11"/>
</dbReference>
<dbReference type="EMBL" id="LRQV01000167">
    <property type="protein sequence ID" value="KXK58674.1"/>
    <property type="molecule type" value="Genomic_DNA"/>
</dbReference>
<dbReference type="InterPro" id="IPR012334">
    <property type="entry name" value="Pectin_lyas_fold"/>
</dbReference>